<protein>
    <submittedName>
        <fullName evidence="2">Uncharacterized protein</fullName>
    </submittedName>
</protein>
<comment type="caution">
    <text evidence="2">The sequence shown here is derived from an EMBL/GenBank/DDBJ whole genome shotgun (WGS) entry which is preliminary data.</text>
</comment>
<reference evidence="2 3" key="1">
    <citation type="submission" date="2015-01" db="EMBL/GenBank/DDBJ databases">
        <title>Evolution of Trichinella species and genotypes.</title>
        <authorList>
            <person name="Korhonen P.K."/>
            <person name="Edoardo P."/>
            <person name="Giuseppe L.R."/>
            <person name="Gasser R.B."/>
        </authorList>
    </citation>
    <scope>NUCLEOTIDE SEQUENCE [LARGE SCALE GENOMIC DNA]</scope>
    <source>
        <strain evidence="2">ISS120</strain>
    </source>
</reference>
<sequence length="158" mass="17187">MGSVDRIRSISVLGCKSLKLVVRSQPTTIDALPNRLSRTDALPLPGPTPIQPGVRLTHGKALQELVLSYPAGTTKKLYRQIHQPTFGCQTINSALAFGVVIRCARPILLDLSITCLVPVVYNKLSISQMVRINRAPDGATNGERAGSTDRNALGRRRY</sequence>
<evidence type="ECO:0000256" key="1">
    <source>
        <dbReference type="SAM" id="MobiDB-lite"/>
    </source>
</evidence>
<gene>
    <name evidence="2" type="ORF">T03_13793</name>
</gene>
<proteinExistence type="predicted"/>
<feature type="region of interest" description="Disordered" evidence="1">
    <location>
        <begin position="136"/>
        <end position="158"/>
    </location>
</feature>
<evidence type="ECO:0000313" key="3">
    <source>
        <dbReference type="Proteomes" id="UP000054653"/>
    </source>
</evidence>
<dbReference type="EMBL" id="JYDI01000344">
    <property type="protein sequence ID" value="KRY45606.1"/>
    <property type="molecule type" value="Genomic_DNA"/>
</dbReference>
<dbReference type="AlphaFoldDB" id="A0A0V1C8M4"/>
<dbReference type="Proteomes" id="UP000054653">
    <property type="component" value="Unassembled WGS sequence"/>
</dbReference>
<accession>A0A0V1C8M4</accession>
<organism evidence="2 3">
    <name type="scientific">Trichinella britovi</name>
    <name type="common">Parasitic roundworm</name>
    <dbReference type="NCBI Taxonomy" id="45882"/>
    <lineage>
        <taxon>Eukaryota</taxon>
        <taxon>Metazoa</taxon>
        <taxon>Ecdysozoa</taxon>
        <taxon>Nematoda</taxon>
        <taxon>Enoplea</taxon>
        <taxon>Dorylaimia</taxon>
        <taxon>Trichinellida</taxon>
        <taxon>Trichinellidae</taxon>
        <taxon>Trichinella</taxon>
    </lineage>
</organism>
<name>A0A0V1C8M4_TRIBR</name>
<keyword evidence="3" id="KW-1185">Reference proteome</keyword>
<evidence type="ECO:0000313" key="2">
    <source>
        <dbReference type="EMBL" id="KRY45606.1"/>
    </source>
</evidence>